<dbReference type="EMBL" id="CAJZBQ010000004">
    <property type="protein sequence ID" value="CAG9311431.1"/>
    <property type="molecule type" value="Genomic_DNA"/>
</dbReference>
<dbReference type="CDD" id="cd14498">
    <property type="entry name" value="DSP"/>
    <property type="match status" value="1"/>
</dbReference>
<evidence type="ECO:0000256" key="1">
    <source>
        <dbReference type="SAM" id="MobiDB-lite"/>
    </source>
</evidence>
<dbReference type="SMART" id="SM00195">
    <property type="entry name" value="DSPc"/>
    <property type="match status" value="1"/>
</dbReference>
<dbReference type="Proteomes" id="UP001162131">
    <property type="component" value="Unassembled WGS sequence"/>
</dbReference>
<feature type="compositionally biased region" description="Basic and acidic residues" evidence="1">
    <location>
        <begin position="307"/>
        <end position="316"/>
    </location>
</feature>
<evidence type="ECO:0000313" key="3">
    <source>
        <dbReference type="EMBL" id="CAG9311431.1"/>
    </source>
</evidence>
<dbReference type="InterPro" id="IPR029021">
    <property type="entry name" value="Prot-tyrosine_phosphatase-like"/>
</dbReference>
<evidence type="ECO:0000259" key="2">
    <source>
        <dbReference type="PROSITE" id="PS50054"/>
    </source>
</evidence>
<evidence type="ECO:0000313" key="4">
    <source>
        <dbReference type="Proteomes" id="UP001162131"/>
    </source>
</evidence>
<keyword evidence="4" id="KW-1185">Reference proteome</keyword>
<dbReference type="PANTHER" id="PTHR46653">
    <property type="entry name" value="SPECIFICITY PROTEIN PHOSPHATASE, PUTATIVE-RELATED"/>
    <property type="match status" value="1"/>
</dbReference>
<name>A0AAU9IAF4_9CILI</name>
<dbReference type="InterPro" id="IPR000340">
    <property type="entry name" value="Dual-sp_phosphatase_cat-dom"/>
</dbReference>
<feature type="region of interest" description="Disordered" evidence="1">
    <location>
        <begin position="305"/>
        <end position="331"/>
    </location>
</feature>
<gene>
    <name evidence="3" type="ORF">BSTOLATCC_MIC3721</name>
</gene>
<proteinExistence type="predicted"/>
<dbReference type="InterPro" id="IPR020422">
    <property type="entry name" value="TYR_PHOSPHATASE_DUAL_dom"/>
</dbReference>
<feature type="compositionally biased region" description="Basic and acidic residues" evidence="1">
    <location>
        <begin position="348"/>
        <end position="363"/>
    </location>
</feature>
<dbReference type="PROSITE" id="PS50054">
    <property type="entry name" value="TYR_PHOSPHATASE_DUAL"/>
    <property type="match status" value="1"/>
</dbReference>
<dbReference type="AlphaFoldDB" id="A0AAU9IAF4"/>
<reference evidence="3" key="1">
    <citation type="submission" date="2021-09" db="EMBL/GenBank/DDBJ databases">
        <authorList>
            <consortium name="AG Swart"/>
            <person name="Singh M."/>
            <person name="Singh A."/>
            <person name="Seah K."/>
            <person name="Emmerich C."/>
        </authorList>
    </citation>
    <scope>NUCLEOTIDE SEQUENCE</scope>
    <source>
        <strain evidence="3">ATCC30299</strain>
    </source>
</reference>
<dbReference type="SUPFAM" id="SSF52799">
    <property type="entry name" value="(Phosphotyrosine protein) phosphatases II"/>
    <property type="match status" value="1"/>
</dbReference>
<organism evidence="3 4">
    <name type="scientific">Blepharisma stoltei</name>
    <dbReference type="NCBI Taxonomy" id="1481888"/>
    <lineage>
        <taxon>Eukaryota</taxon>
        <taxon>Sar</taxon>
        <taxon>Alveolata</taxon>
        <taxon>Ciliophora</taxon>
        <taxon>Postciliodesmatophora</taxon>
        <taxon>Heterotrichea</taxon>
        <taxon>Heterotrichida</taxon>
        <taxon>Blepharismidae</taxon>
        <taxon>Blepharisma</taxon>
    </lineage>
</organism>
<feature type="region of interest" description="Disordered" evidence="1">
    <location>
        <begin position="343"/>
        <end position="379"/>
    </location>
</feature>
<sequence>MEMELIGPIKVKDGLFIGDEFSSQDLEFVVANKVTHIINCAARQVPNHWEPIGVQYLSLYWLDNDSQILFDVRNETITQIFDFIEIAHNLGESVLVHSVRGRSRCICALASYFVQKYRWTLFKTLEFLNSRRPDMDLRPPFIQQLAALENRLLKQGNGPVSSSWDEEIFLDPEEHVLRNTFLNAQMGPFVHYDDALEEIEKLNKLNWADNHTDEKEKLVDIPHPSSKNPVEDGHAILRSCMKGAEQIEYRAPLLVMKNEKPQRIRAGGEIIGNCFNKKEINGISHEDLQKLTESLHQDMWKSLNIKVPEKKGDRDNSPAGASKRRVSPVNVNVNRKRPNAWLIANEGVKADKSEDKGNKEGLKKRNRPNTAPAIGSEKVEVKSRAYSAYKSGNKVNKGHRDTR</sequence>
<protein>
    <recommendedName>
        <fullName evidence="2">Tyrosine-protein phosphatase domain-containing protein</fullName>
    </recommendedName>
</protein>
<dbReference type="PANTHER" id="PTHR46653:SF1">
    <property type="entry name" value="SPECIFICITY PROTEIN PHOSPHATASE, PUTATIVE-RELATED"/>
    <property type="match status" value="1"/>
</dbReference>
<dbReference type="Pfam" id="PF00782">
    <property type="entry name" value="DSPc"/>
    <property type="match status" value="1"/>
</dbReference>
<accession>A0AAU9IAF4</accession>
<feature type="domain" description="Tyrosine-protein phosphatase" evidence="2">
    <location>
        <begin position="7"/>
        <end position="154"/>
    </location>
</feature>
<dbReference type="Gene3D" id="3.90.190.10">
    <property type="entry name" value="Protein tyrosine phosphatase superfamily"/>
    <property type="match status" value="1"/>
</dbReference>
<comment type="caution">
    <text evidence="3">The sequence shown here is derived from an EMBL/GenBank/DDBJ whole genome shotgun (WGS) entry which is preliminary data.</text>
</comment>